<reference evidence="2 3" key="1">
    <citation type="submission" date="2022-01" db="EMBL/GenBank/DDBJ databases">
        <authorList>
            <person name="Huang Y."/>
        </authorList>
    </citation>
    <scope>NUCLEOTIDE SEQUENCE [LARGE SCALE GENOMIC DNA]</scope>
    <source>
        <strain evidence="2 3">HY366</strain>
    </source>
</reference>
<keyword evidence="1" id="KW-0812">Transmembrane</keyword>
<evidence type="ECO:0000313" key="3">
    <source>
        <dbReference type="Proteomes" id="UP001200110"/>
    </source>
</evidence>
<feature type="transmembrane region" description="Helical" evidence="1">
    <location>
        <begin position="31"/>
        <end position="55"/>
    </location>
</feature>
<dbReference type="RefSeq" id="WP_236997517.1">
    <property type="nucleotide sequence ID" value="NZ_JAKKOR010000005.1"/>
</dbReference>
<dbReference type="Proteomes" id="UP001200110">
    <property type="component" value="Unassembled WGS sequence"/>
</dbReference>
<sequence>MMLLVQLIDVIVEYVKLLVGAPGHRNVFARVVAWLVLIALIGAVVGLIAWGVSLIPELIGLLNGD</sequence>
<keyword evidence="1" id="KW-1133">Transmembrane helix</keyword>
<gene>
    <name evidence="2" type="ORF">L5G33_07420</name>
</gene>
<organism evidence="2 3">
    <name type="scientific">Gordonia liuliyuniae</name>
    <dbReference type="NCBI Taxonomy" id="2911517"/>
    <lineage>
        <taxon>Bacteria</taxon>
        <taxon>Bacillati</taxon>
        <taxon>Actinomycetota</taxon>
        <taxon>Actinomycetes</taxon>
        <taxon>Mycobacteriales</taxon>
        <taxon>Gordoniaceae</taxon>
        <taxon>Gordonia</taxon>
    </lineage>
</organism>
<keyword evidence="3" id="KW-1185">Reference proteome</keyword>
<protein>
    <submittedName>
        <fullName evidence="2">Uncharacterized protein</fullName>
    </submittedName>
</protein>
<keyword evidence="1" id="KW-0472">Membrane</keyword>
<name>A0ABS9IRV9_9ACTN</name>
<comment type="caution">
    <text evidence="2">The sequence shown here is derived from an EMBL/GenBank/DDBJ whole genome shotgun (WGS) entry which is preliminary data.</text>
</comment>
<proteinExistence type="predicted"/>
<accession>A0ABS9IRV9</accession>
<evidence type="ECO:0000256" key="1">
    <source>
        <dbReference type="SAM" id="Phobius"/>
    </source>
</evidence>
<evidence type="ECO:0000313" key="2">
    <source>
        <dbReference type="EMBL" id="MCF8588300.1"/>
    </source>
</evidence>
<dbReference type="EMBL" id="JAKKOR010000005">
    <property type="protein sequence ID" value="MCF8588300.1"/>
    <property type="molecule type" value="Genomic_DNA"/>
</dbReference>